<dbReference type="OrthoDB" id="6770063at2759"/>
<evidence type="ECO:0000256" key="5">
    <source>
        <dbReference type="SAM" id="Phobius"/>
    </source>
</evidence>
<accession>A0A9P4U6E7</accession>
<organism evidence="7 8">
    <name type="scientific">Karstenula rhodostoma CBS 690.94</name>
    <dbReference type="NCBI Taxonomy" id="1392251"/>
    <lineage>
        <taxon>Eukaryota</taxon>
        <taxon>Fungi</taxon>
        <taxon>Dikarya</taxon>
        <taxon>Ascomycota</taxon>
        <taxon>Pezizomycotina</taxon>
        <taxon>Dothideomycetes</taxon>
        <taxon>Pleosporomycetidae</taxon>
        <taxon>Pleosporales</taxon>
        <taxon>Massarineae</taxon>
        <taxon>Didymosphaeriaceae</taxon>
        <taxon>Karstenula</taxon>
    </lineage>
</organism>
<feature type="transmembrane region" description="Helical" evidence="5">
    <location>
        <begin position="314"/>
        <end position="331"/>
    </location>
</feature>
<evidence type="ECO:0000313" key="8">
    <source>
        <dbReference type="Proteomes" id="UP000799764"/>
    </source>
</evidence>
<keyword evidence="2 5" id="KW-0812">Transmembrane</keyword>
<dbReference type="PANTHER" id="PTHR23502">
    <property type="entry name" value="MAJOR FACILITATOR SUPERFAMILY"/>
    <property type="match status" value="1"/>
</dbReference>
<keyword evidence="8" id="KW-1185">Reference proteome</keyword>
<sequence length="487" mass="53773">MSSEKAKYDAPSVQEHIQTSHDIWSIADHNRPRNWPMSQKWLVTFIISGFAFVQPLAETMLAPVRTPLSLDLSITRGYQWMLVNSLILIGVGFGPLIIAPMSELYGRRPAIIAGAAAFIVWNTCCGFATNLSQMLAFRLLSGFGACTADAVAGGVIGDIWAPHQRGRAFAIFMAAPLLGPGVGPIAGAYISNNISWRWTFWITSSISAALLVLAVLVLRETFEPRLVQLHRSRISTSETPLEQSLASPPTRSKKLTVWDNIQRPVRMFATQLLIQLLALYMSLLYGTMFLFLYMYATLWTKQYGQSAQVSSLNYISAAIGYVSGVLVAGHLNDKIYSILRVRSANNKGCPEYRIPVMFLGTLFTPAGLMLWGWTGETHQHWVLPNIGCAIYTAGCYICSSCVSVYTIDAYTTYAASAVSTNLILRSMFSAFFPLFAPYMFDAVGYGYGATILASVLSVFGCTTALVLWFWGERIREKSTYCATVDQE</sequence>
<evidence type="ECO:0000256" key="2">
    <source>
        <dbReference type="ARBA" id="ARBA00022692"/>
    </source>
</evidence>
<feature type="transmembrane region" description="Helical" evidence="5">
    <location>
        <begin position="110"/>
        <end position="129"/>
    </location>
</feature>
<dbReference type="InterPro" id="IPR036259">
    <property type="entry name" value="MFS_trans_sf"/>
</dbReference>
<feature type="transmembrane region" description="Helical" evidence="5">
    <location>
        <begin position="77"/>
        <end position="98"/>
    </location>
</feature>
<dbReference type="GO" id="GO:0022857">
    <property type="term" value="F:transmembrane transporter activity"/>
    <property type="evidence" value="ECO:0007669"/>
    <property type="project" value="InterPro"/>
</dbReference>
<evidence type="ECO:0000256" key="1">
    <source>
        <dbReference type="ARBA" id="ARBA00004141"/>
    </source>
</evidence>
<comment type="subcellular location">
    <subcellularLocation>
        <location evidence="1">Membrane</location>
        <topology evidence="1">Multi-pass membrane protein</topology>
    </subcellularLocation>
</comment>
<feature type="transmembrane region" description="Helical" evidence="5">
    <location>
        <begin position="446"/>
        <end position="470"/>
    </location>
</feature>
<dbReference type="PANTHER" id="PTHR23502:SF60">
    <property type="entry name" value="MAJOR FACILITATOR SUPERFAMILY (MFS) PROFILE DOMAIN-CONTAINING PROTEIN-RELATED"/>
    <property type="match status" value="1"/>
</dbReference>
<dbReference type="Gene3D" id="1.20.1250.20">
    <property type="entry name" value="MFS general substrate transporter like domains"/>
    <property type="match status" value="1"/>
</dbReference>
<feature type="transmembrane region" description="Helical" evidence="5">
    <location>
        <begin position="352"/>
        <end position="374"/>
    </location>
</feature>
<dbReference type="GO" id="GO:0005886">
    <property type="term" value="C:plasma membrane"/>
    <property type="evidence" value="ECO:0007669"/>
    <property type="project" value="TreeGrafter"/>
</dbReference>
<feature type="transmembrane region" description="Helical" evidence="5">
    <location>
        <begin position="196"/>
        <end position="218"/>
    </location>
</feature>
<dbReference type="GO" id="GO:0140115">
    <property type="term" value="P:export across plasma membrane"/>
    <property type="evidence" value="ECO:0007669"/>
    <property type="project" value="UniProtKB-ARBA"/>
</dbReference>
<dbReference type="AlphaFoldDB" id="A0A9P4U6E7"/>
<evidence type="ECO:0000313" key="7">
    <source>
        <dbReference type="EMBL" id="KAF2440059.1"/>
    </source>
</evidence>
<feature type="transmembrane region" description="Helical" evidence="5">
    <location>
        <begin position="272"/>
        <end position="294"/>
    </location>
</feature>
<dbReference type="PROSITE" id="PS00216">
    <property type="entry name" value="SUGAR_TRANSPORT_1"/>
    <property type="match status" value="1"/>
</dbReference>
<feature type="transmembrane region" description="Helical" evidence="5">
    <location>
        <begin position="41"/>
        <end position="57"/>
    </location>
</feature>
<evidence type="ECO:0000256" key="3">
    <source>
        <dbReference type="ARBA" id="ARBA00022989"/>
    </source>
</evidence>
<keyword evidence="4 5" id="KW-0472">Membrane</keyword>
<dbReference type="PROSITE" id="PS50850">
    <property type="entry name" value="MFS"/>
    <property type="match status" value="1"/>
</dbReference>
<dbReference type="SUPFAM" id="SSF103473">
    <property type="entry name" value="MFS general substrate transporter"/>
    <property type="match status" value="1"/>
</dbReference>
<reference evidence="7" key="1">
    <citation type="journal article" date="2020" name="Stud. Mycol.">
        <title>101 Dothideomycetes genomes: a test case for predicting lifestyles and emergence of pathogens.</title>
        <authorList>
            <person name="Haridas S."/>
            <person name="Albert R."/>
            <person name="Binder M."/>
            <person name="Bloem J."/>
            <person name="Labutti K."/>
            <person name="Salamov A."/>
            <person name="Andreopoulos B."/>
            <person name="Baker S."/>
            <person name="Barry K."/>
            <person name="Bills G."/>
            <person name="Bluhm B."/>
            <person name="Cannon C."/>
            <person name="Castanera R."/>
            <person name="Culley D."/>
            <person name="Daum C."/>
            <person name="Ezra D."/>
            <person name="Gonzalez J."/>
            <person name="Henrissat B."/>
            <person name="Kuo A."/>
            <person name="Liang C."/>
            <person name="Lipzen A."/>
            <person name="Lutzoni F."/>
            <person name="Magnuson J."/>
            <person name="Mondo S."/>
            <person name="Nolan M."/>
            <person name="Ohm R."/>
            <person name="Pangilinan J."/>
            <person name="Park H.-J."/>
            <person name="Ramirez L."/>
            <person name="Alfaro M."/>
            <person name="Sun H."/>
            <person name="Tritt A."/>
            <person name="Yoshinaga Y."/>
            <person name="Zwiers L.-H."/>
            <person name="Turgeon B."/>
            <person name="Goodwin S."/>
            <person name="Spatafora J."/>
            <person name="Crous P."/>
            <person name="Grigoriev I."/>
        </authorList>
    </citation>
    <scope>NUCLEOTIDE SEQUENCE</scope>
    <source>
        <strain evidence="7">CBS 690.94</strain>
    </source>
</reference>
<evidence type="ECO:0000259" key="6">
    <source>
        <dbReference type="PROSITE" id="PS50850"/>
    </source>
</evidence>
<dbReference type="InterPro" id="IPR020846">
    <property type="entry name" value="MFS_dom"/>
</dbReference>
<feature type="transmembrane region" description="Helical" evidence="5">
    <location>
        <begin position="168"/>
        <end position="190"/>
    </location>
</feature>
<feature type="transmembrane region" description="Helical" evidence="5">
    <location>
        <begin position="389"/>
        <end position="410"/>
    </location>
</feature>
<comment type="caution">
    <text evidence="7">The sequence shown here is derived from an EMBL/GenBank/DDBJ whole genome shotgun (WGS) entry which is preliminary data.</text>
</comment>
<feature type="transmembrane region" description="Helical" evidence="5">
    <location>
        <begin position="135"/>
        <end position="156"/>
    </location>
</feature>
<dbReference type="EMBL" id="MU001508">
    <property type="protein sequence ID" value="KAF2440059.1"/>
    <property type="molecule type" value="Genomic_DNA"/>
</dbReference>
<name>A0A9P4U6E7_9PLEO</name>
<evidence type="ECO:0000256" key="4">
    <source>
        <dbReference type="ARBA" id="ARBA00023136"/>
    </source>
</evidence>
<proteinExistence type="predicted"/>
<feature type="domain" description="Major facilitator superfamily (MFS) profile" evidence="6">
    <location>
        <begin position="43"/>
        <end position="475"/>
    </location>
</feature>
<feature type="transmembrane region" description="Helical" evidence="5">
    <location>
        <begin position="422"/>
        <end position="440"/>
    </location>
</feature>
<dbReference type="InterPro" id="IPR005829">
    <property type="entry name" value="Sugar_transporter_CS"/>
</dbReference>
<keyword evidence="3 5" id="KW-1133">Transmembrane helix</keyword>
<dbReference type="Proteomes" id="UP000799764">
    <property type="component" value="Unassembled WGS sequence"/>
</dbReference>
<protein>
    <submittedName>
        <fullName evidence="7">Florfenicol exporter</fullName>
    </submittedName>
</protein>
<dbReference type="InterPro" id="IPR011701">
    <property type="entry name" value="MFS"/>
</dbReference>
<gene>
    <name evidence="7" type="ORF">P171DRAFT_489835</name>
</gene>
<dbReference type="GO" id="GO:0042908">
    <property type="term" value="P:xenobiotic transport"/>
    <property type="evidence" value="ECO:0007669"/>
    <property type="project" value="UniProtKB-ARBA"/>
</dbReference>
<dbReference type="CDD" id="cd17323">
    <property type="entry name" value="MFS_Tpo1_MDR_like"/>
    <property type="match status" value="1"/>
</dbReference>
<dbReference type="Pfam" id="PF07690">
    <property type="entry name" value="MFS_1"/>
    <property type="match status" value="1"/>
</dbReference>